<keyword evidence="2" id="KW-1185">Reference proteome</keyword>
<gene>
    <name evidence="1" type="ORF">Q8A67_004019</name>
</gene>
<comment type="caution">
    <text evidence="1">The sequence shown here is derived from an EMBL/GenBank/DDBJ whole genome shotgun (WGS) entry which is preliminary data.</text>
</comment>
<dbReference type="EMBL" id="JAUYZG010000003">
    <property type="protein sequence ID" value="KAK2911886.1"/>
    <property type="molecule type" value="Genomic_DNA"/>
</dbReference>
<dbReference type="Proteomes" id="UP001187343">
    <property type="component" value="Unassembled WGS sequence"/>
</dbReference>
<evidence type="ECO:0000313" key="1">
    <source>
        <dbReference type="EMBL" id="KAK2911886.1"/>
    </source>
</evidence>
<protein>
    <submittedName>
        <fullName evidence="1">Uncharacterized protein</fullName>
    </submittedName>
</protein>
<evidence type="ECO:0000313" key="2">
    <source>
        <dbReference type="Proteomes" id="UP001187343"/>
    </source>
</evidence>
<organism evidence="1 2">
    <name type="scientific">Cirrhinus molitorella</name>
    <name type="common">mud carp</name>
    <dbReference type="NCBI Taxonomy" id="172907"/>
    <lineage>
        <taxon>Eukaryota</taxon>
        <taxon>Metazoa</taxon>
        <taxon>Chordata</taxon>
        <taxon>Craniata</taxon>
        <taxon>Vertebrata</taxon>
        <taxon>Euteleostomi</taxon>
        <taxon>Actinopterygii</taxon>
        <taxon>Neopterygii</taxon>
        <taxon>Teleostei</taxon>
        <taxon>Ostariophysi</taxon>
        <taxon>Cypriniformes</taxon>
        <taxon>Cyprinidae</taxon>
        <taxon>Labeoninae</taxon>
        <taxon>Labeonini</taxon>
        <taxon>Cirrhinus</taxon>
    </lineage>
</organism>
<name>A0AA88QG86_9TELE</name>
<sequence>MGTGNSHEYDLTGDLSKEDIFLKALSLPSQTESFINNQSVRTSGSREDENHLDPTNTCPVCFSALKPARIKGTTDKLLQCTRCPTAQLLCGSCLYPCTSAACTNKLCPLVSTLLTCEVVSDPLSTVLGCPTFRACQMKRTRRTRKNGMKNADVNKKNEELRSVRKTVIQWNGRGRTTMGAGNSQVNDLTGDLSQEEILKELSLPSQTQSIMHNQSVNTTSGSQEEGNHLDPTNTCPVCFSALKPACIKGTSDKLLQCTQCPNAQLLCGSCLYPCTSTACTNKLCLLVVTLLTCEVVSDPKSKAIVARFKKTTGN</sequence>
<proteinExistence type="predicted"/>
<dbReference type="AlphaFoldDB" id="A0AA88QG86"/>
<accession>A0AA88QG86</accession>
<reference evidence="1" key="1">
    <citation type="submission" date="2023-08" db="EMBL/GenBank/DDBJ databases">
        <title>Chromosome-level Genome Assembly of mud carp (Cirrhinus molitorella).</title>
        <authorList>
            <person name="Liu H."/>
        </authorList>
    </citation>
    <scope>NUCLEOTIDE SEQUENCE</scope>
    <source>
        <strain evidence="1">Prfri</strain>
        <tissue evidence="1">Muscle</tissue>
    </source>
</reference>